<accession>A0A428NL77</accession>
<dbReference type="OrthoDB" id="2316594at2759"/>
<dbReference type="EMBL" id="NKCI01000413">
    <property type="protein sequence ID" value="RSL41530.1"/>
    <property type="molecule type" value="Genomic_DNA"/>
</dbReference>
<proteinExistence type="predicted"/>
<sequence>MSPKPKKLKATRFRDKEFEAHMELCLNEKSEDLNDVLIAPMFMGHVGNHQVNLEGECSGRANILDQYGLLGRDLSTDQVSDKDPRVFYNVAAPTRTFICGSQDSGKSHTLATLLENCLVQSKANLLPRPLAGLVFHYDTFISDAGGADV</sequence>
<organism evidence="1 2">
    <name type="scientific">Fusarium duplospermum</name>
    <dbReference type="NCBI Taxonomy" id="1325734"/>
    <lineage>
        <taxon>Eukaryota</taxon>
        <taxon>Fungi</taxon>
        <taxon>Dikarya</taxon>
        <taxon>Ascomycota</taxon>
        <taxon>Pezizomycotina</taxon>
        <taxon>Sordariomycetes</taxon>
        <taxon>Hypocreomycetidae</taxon>
        <taxon>Hypocreales</taxon>
        <taxon>Nectriaceae</taxon>
        <taxon>Fusarium</taxon>
        <taxon>Fusarium solani species complex</taxon>
    </lineage>
</organism>
<dbReference type="AlphaFoldDB" id="A0A428NL77"/>
<dbReference type="Proteomes" id="UP000288168">
    <property type="component" value="Unassembled WGS sequence"/>
</dbReference>
<reference evidence="1 2" key="1">
    <citation type="submission" date="2017-06" db="EMBL/GenBank/DDBJ databases">
        <title>Comparative genomic analysis of Ambrosia Fusariam Clade fungi.</title>
        <authorList>
            <person name="Stajich J.E."/>
            <person name="Carrillo J."/>
            <person name="Kijimoto T."/>
            <person name="Eskalen A."/>
            <person name="O'Donnell K."/>
            <person name="Kasson M."/>
        </authorList>
    </citation>
    <scope>NUCLEOTIDE SEQUENCE [LARGE SCALE GENOMIC DNA]</scope>
    <source>
        <strain evidence="1 2">NRRL62584</strain>
    </source>
</reference>
<protein>
    <submittedName>
        <fullName evidence="1">Uncharacterized protein</fullName>
    </submittedName>
</protein>
<name>A0A428NL77_9HYPO</name>
<keyword evidence="2" id="KW-1185">Reference proteome</keyword>
<dbReference type="STRING" id="1325734.A0A428NL77"/>
<evidence type="ECO:0000313" key="1">
    <source>
        <dbReference type="EMBL" id="RSL41530.1"/>
    </source>
</evidence>
<comment type="caution">
    <text evidence="1">The sequence shown here is derived from an EMBL/GenBank/DDBJ whole genome shotgun (WGS) entry which is preliminary data.</text>
</comment>
<gene>
    <name evidence="1" type="ORF">CEP54_015789</name>
</gene>
<evidence type="ECO:0000313" key="2">
    <source>
        <dbReference type="Proteomes" id="UP000288168"/>
    </source>
</evidence>